<evidence type="ECO:0000313" key="2">
    <source>
        <dbReference type="Proteomes" id="UP000023152"/>
    </source>
</evidence>
<dbReference type="AlphaFoldDB" id="X6LFR2"/>
<dbReference type="Proteomes" id="UP000023152">
    <property type="component" value="Unassembled WGS sequence"/>
</dbReference>
<dbReference type="EMBL" id="ASPP01041230">
    <property type="protein sequence ID" value="ETO00374.1"/>
    <property type="molecule type" value="Genomic_DNA"/>
</dbReference>
<reference evidence="1 2" key="1">
    <citation type="journal article" date="2013" name="Curr. Biol.">
        <title>The Genome of the Foraminiferan Reticulomyxa filosa.</title>
        <authorList>
            <person name="Glockner G."/>
            <person name="Hulsmann N."/>
            <person name="Schleicher M."/>
            <person name="Noegel A.A."/>
            <person name="Eichinger L."/>
            <person name="Gallinger C."/>
            <person name="Pawlowski J."/>
            <person name="Sierra R."/>
            <person name="Euteneuer U."/>
            <person name="Pillet L."/>
            <person name="Moustafa A."/>
            <person name="Platzer M."/>
            <person name="Groth M."/>
            <person name="Szafranski K."/>
            <person name="Schliwa M."/>
        </authorList>
    </citation>
    <scope>NUCLEOTIDE SEQUENCE [LARGE SCALE GENOMIC DNA]</scope>
</reference>
<protein>
    <submittedName>
        <fullName evidence="1">Uncharacterized protein</fullName>
    </submittedName>
</protein>
<gene>
    <name evidence="1" type="ORF">RFI_37073</name>
</gene>
<sequence length="134" mass="15928">IEEVNKEIMDIICKIFHFLFYNCFNLNEWNAKIIPTLKNYPSLIDNGRTIVASNDNETISKSQMYEAFNEQWIDILLKTFQINYQNLAFECLFKEIKMQQKMVQKFEGCAQISSDVLKLFHIQMTKLFKYGMCL</sequence>
<feature type="non-terminal residue" evidence="1">
    <location>
        <position position="1"/>
    </location>
</feature>
<evidence type="ECO:0000313" key="1">
    <source>
        <dbReference type="EMBL" id="ETO00374.1"/>
    </source>
</evidence>
<accession>X6LFR2</accession>
<proteinExistence type="predicted"/>
<organism evidence="1 2">
    <name type="scientific">Reticulomyxa filosa</name>
    <dbReference type="NCBI Taxonomy" id="46433"/>
    <lineage>
        <taxon>Eukaryota</taxon>
        <taxon>Sar</taxon>
        <taxon>Rhizaria</taxon>
        <taxon>Retaria</taxon>
        <taxon>Foraminifera</taxon>
        <taxon>Monothalamids</taxon>
        <taxon>Reticulomyxidae</taxon>
        <taxon>Reticulomyxa</taxon>
    </lineage>
</organism>
<keyword evidence="2" id="KW-1185">Reference proteome</keyword>
<comment type="caution">
    <text evidence="1">The sequence shown here is derived from an EMBL/GenBank/DDBJ whole genome shotgun (WGS) entry which is preliminary data.</text>
</comment>
<name>X6LFR2_RETFI</name>